<evidence type="ECO:0000256" key="1">
    <source>
        <dbReference type="ARBA" id="ARBA00008486"/>
    </source>
</evidence>
<feature type="region of interest" description="Disordered" evidence="4">
    <location>
        <begin position="1293"/>
        <end position="1324"/>
    </location>
</feature>
<evidence type="ECO:0000256" key="4">
    <source>
        <dbReference type="SAM" id="MobiDB-lite"/>
    </source>
</evidence>
<dbReference type="SMART" id="SM00671">
    <property type="entry name" value="SEL1"/>
    <property type="match status" value="9"/>
</dbReference>
<dbReference type="SMART" id="SM00320">
    <property type="entry name" value="WD40"/>
    <property type="match status" value="3"/>
</dbReference>
<reference evidence="5" key="1">
    <citation type="journal article" date="2020" name="Molecules">
        <title>2-Hydroxysorangiadenosine: Structure and Biosynthesis of a Myxobacterial Sesquiterpene-Nucleoside.</title>
        <authorList>
            <person name="Okoth D.A."/>
            <person name="Hug J.J."/>
            <person name="Garcia R."/>
            <person name="Sproer C."/>
            <person name="Overmann J."/>
            <person name="Muller R."/>
        </authorList>
    </citation>
    <scope>NUCLEOTIDE SEQUENCE</scope>
    <source>
        <strain evidence="5">MCy10943</strain>
    </source>
</reference>
<dbReference type="Pfam" id="PF13620">
    <property type="entry name" value="CarboxypepD_reg"/>
    <property type="match status" value="2"/>
</dbReference>
<dbReference type="SUPFAM" id="SSF69322">
    <property type="entry name" value="Tricorn protease domain 2"/>
    <property type="match status" value="1"/>
</dbReference>
<dbReference type="InterPro" id="IPR013784">
    <property type="entry name" value="Carb-bd-like_fold"/>
</dbReference>
<dbReference type="InterPro" id="IPR040239">
    <property type="entry name" value="HcpB-like"/>
</dbReference>
<feature type="repeat" description="WD" evidence="3">
    <location>
        <begin position="633"/>
        <end position="674"/>
    </location>
</feature>
<dbReference type="Gene3D" id="1.25.40.10">
    <property type="entry name" value="Tetratricopeptide repeat domain"/>
    <property type="match status" value="2"/>
</dbReference>
<dbReference type="PROSITE" id="PS50082">
    <property type="entry name" value="WD_REPEATS_2"/>
    <property type="match status" value="1"/>
</dbReference>
<comment type="similarity">
    <text evidence="1">Belongs to the hcp beta-lactamase family.</text>
</comment>
<dbReference type="GO" id="GO:0030246">
    <property type="term" value="F:carbohydrate binding"/>
    <property type="evidence" value="ECO:0007669"/>
    <property type="project" value="InterPro"/>
</dbReference>
<accession>A0A7D4XJ56</accession>
<protein>
    <submittedName>
        <fullName evidence="5">Uncharacterized protein</fullName>
    </submittedName>
</protein>
<dbReference type="InterPro" id="IPR015943">
    <property type="entry name" value="WD40/YVTN_repeat-like_dom_sf"/>
</dbReference>
<dbReference type="PROSITE" id="PS50294">
    <property type="entry name" value="WD_REPEATS_REGION"/>
    <property type="match status" value="1"/>
</dbReference>
<sequence>MELASRPVSIPEVDAGCERGDATDCLLLGLSFLSGDGVPADEARARQLLDKACQKEHFAACGLLGQQRYMGVGGEQDVSAARPLLEKACTGGEPVGCILLGGIYEQGEDGEPDVPRARSLFERSCELGEAIGCSRLGLSLLSDEGASEGDIARAKALLTRGCEGGDGVGCAKLGWLALEEADGKQGQRAACEAFKKGCDAAPSVCQTYGDLCDKDFGHAFQMLGHWERGCADGDAEDCERAGQSHERGMGTKQEPARAAKLYARGCEHGSFLACARLADLEGSGYPGSAPHPESARQRLLGTCERKLPHACVSVGNALREGRPWLPRDLKAASGYYLRACEQDDAEGCEALALAYQEGRGVEPSGERAFENHRKACELGRAASCLNAGVSAEALKNREEAVRAYRLGCFRGSAGGCEALTRLGEATTLVERSQQVDLSAWGRWTEMSDLLFLPASPLLLASARGQLQLADTTTGQPVGAPVDLSSRAIQWKSPYGETTLMRKADNLSLSWDARAKEPYGFFEDTSGRILVWRPGRASPPPPERAGNDRQCLPLAYHSSGRRLLMAVTSTGVCGSTSVQEFDVETGKPVGPRVELQARVTVLASSADGSRYAAGLEGGQVRLIDAETGKVTALPGGHSTDVRSISFHPTRPLLATASSEGVARLWDLSGSMSTLATIPEWVRQVRFSPDGKLLAAAGGREGLLLLDAVTGHRASPPIPLSGGSAFPLIAFSPDGGRLAVADSGYEVLLVKLRGAAASGGVASVPTWFTRIRPLEPPPVPKPPPILMDGRIEGTVRFEGNPVPGAVVVLTPHEQEWDDARALGTRRYPVRPDGTFVLTNVPRIQWQLTIEAPGKMRWSRIIQGREGALHTGLDASLERAATLRGRVLTPEKRPASGVQVAWTAPYSERRLTVVTDASGRFVIDHLSPGTYRLQALRPNGDISSQQVQLDNLEPRDVELVLRKRGDPSVLRVRVLTEGGKPVPGATVSLGGGVRGITDAQGRWHTDEVSPFGGSVAPRAEWKGRYYSGPSVGRPFPAEAVISIPDAELWVLHPPKANPLVVLRRVGQDPRESDNMYIREPVAEGTHFAGLEAGPWTVWLRYEDGRFGTARVDLSKGERRKVAVKLSAGSSLSGRVVDERTHAPLAGVEVETAALMLRDNGLLRESVGQVRTTTDEAGRFTLAGVVPGRCVLELNHPEHDDRRFLVTAPARGTADVGELALRQGHPRNAKERMFWPAFWTRAEPEGARVMRVQRWGPELLSPGQFIIEVNGQSAKGLGGEELEALLDLREPAELMVVEEPGSTPERVQLKPRPRADPPGEGDVTLPSP</sequence>
<dbReference type="InterPro" id="IPR011990">
    <property type="entry name" value="TPR-like_helical_dom_sf"/>
</dbReference>
<dbReference type="SUPFAM" id="SSF81901">
    <property type="entry name" value="HCP-like"/>
    <property type="match status" value="2"/>
</dbReference>
<evidence type="ECO:0000313" key="5">
    <source>
        <dbReference type="EMBL" id="QKW93666.1"/>
    </source>
</evidence>
<dbReference type="Pfam" id="PF08238">
    <property type="entry name" value="Sel1"/>
    <property type="match status" value="7"/>
</dbReference>
<dbReference type="EMBL" id="MT520812">
    <property type="protein sequence ID" value="QKW93666.1"/>
    <property type="molecule type" value="Genomic_DNA"/>
</dbReference>
<dbReference type="Gene3D" id="2.60.40.1120">
    <property type="entry name" value="Carboxypeptidase-like, regulatory domain"/>
    <property type="match status" value="2"/>
</dbReference>
<dbReference type="SUPFAM" id="SSF49452">
    <property type="entry name" value="Starch-binding domain-like"/>
    <property type="match status" value="2"/>
</dbReference>
<evidence type="ECO:0000256" key="3">
    <source>
        <dbReference type="PROSITE-ProRule" id="PRU00221"/>
    </source>
</evidence>
<name>A0A7D4XJ56_9BACT</name>
<keyword evidence="3" id="KW-0853">WD repeat</keyword>
<organism evidence="5">
    <name type="scientific">Vitiosangium cumulatum</name>
    <dbReference type="NCBI Taxonomy" id="1867796"/>
    <lineage>
        <taxon>Bacteria</taxon>
        <taxon>Pseudomonadati</taxon>
        <taxon>Myxococcota</taxon>
        <taxon>Myxococcia</taxon>
        <taxon>Myxococcales</taxon>
        <taxon>Cystobacterineae</taxon>
        <taxon>Archangiaceae</taxon>
        <taxon>Vitiosangium</taxon>
    </lineage>
</organism>
<dbReference type="Pfam" id="PF00400">
    <property type="entry name" value="WD40"/>
    <property type="match status" value="1"/>
</dbReference>
<evidence type="ECO:0000256" key="2">
    <source>
        <dbReference type="ARBA" id="ARBA00022737"/>
    </source>
</evidence>
<dbReference type="PANTHER" id="PTHR13891:SF1">
    <property type="entry name" value="CYTOCHROME C OXIDASE ASSEMBLY FACTOR 7"/>
    <property type="match status" value="1"/>
</dbReference>
<proteinExistence type="inferred from homology"/>
<dbReference type="InterPro" id="IPR001680">
    <property type="entry name" value="WD40_rpt"/>
</dbReference>
<dbReference type="InterPro" id="IPR006597">
    <property type="entry name" value="Sel1-like"/>
</dbReference>
<dbReference type="Gene3D" id="2.130.10.10">
    <property type="entry name" value="YVTN repeat-like/Quinoprotein amine dehydrogenase"/>
    <property type="match status" value="2"/>
</dbReference>
<keyword evidence="2" id="KW-0677">Repeat</keyword>
<dbReference type="PANTHER" id="PTHR13891">
    <property type="entry name" value="CYTOCHROME C OXIDASE ASSEMBLY FACTOR 7"/>
    <property type="match status" value="1"/>
</dbReference>